<keyword evidence="2" id="KW-0472">Membrane</keyword>
<gene>
    <name evidence="3" type="ORF">DF223_08680</name>
</gene>
<feature type="transmembrane region" description="Helical" evidence="2">
    <location>
        <begin position="54"/>
        <end position="87"/>
    </location>
</feature>
<feature type="transmembrane region" description="Helical" evidence="2">
    <location>
        <begin position="99"/>
        <end position="126"/>
    </location>
</feature>
<dbReference type="EMBL" id="QEFB01000007">
    <property type="protein sequence ID" value="PWC07033.1"/>
    <property type="molecule type" value="Genomic_DNA"/>
</dbReference>
<dbReference type="Proteomes" id="UP000244962">
    <property type="component" value="Unassembled WGS sequence"/>
</dbReference>
<accession>A0A2U1TE24</accession>
<name>A0A2U1TE24_9MICO</name>
<organism evidence="3 4">
    <name type="scientific">Mycetocola zhujimingii</name>
    <dbReference type="NCBI Taxonomy" id="2079792"/>
    <lineage>
        <taxon>Bacteria</taxon>
        <taxon>Bacillati</taxon>
        <taxon>Actinomycetota</taxon>
        <taxon>Actinomycetes</taxon>
        <taxon>Micrococcales</taxon>
        <taxon>Microbacteriaceae</taxon>
        <taxon>Mycetocola</taxon>
    </lineage>
</organism>
<feature type="compositionally biased region" description="Pro residues" evidence="1">
    <location>
        <begin position="39"/>
        <end position="48"/>
    </location>
</feature>
<evidence type="ECO:0000313" key="4">
    <source>
        <dbReference type="Proteomes" id="UP000244962"/>
    </source>
</evidence>
<comment type="caution">
    <text evidence="3">The sequence shown here is derived from an EMBL/GenBank/DDBJ whole genome shotgun (WGS) entry which is preliminary data.</text>
</comment>
<reference evidence="4" key="1">
    <citation type="submission" date="2018-04" db="EMBL/GenBank/DDBJ databases">
        <authorList>
            <person name="Liu S."/>
            <person name="Wang Z."/>
            <person name="Li J."/>
        </authorList>
    </citation>
    <scope>NUCLEOTIDE SEQUENCE [LARGE SCALE GENOMIC DNA]</scope>
    <source>
        <strain evidence="4">622</strain>
    </source>
</reference>
<keyword evidence="2" id="KW-1133">Transmembrane helix</keyword>
<dbReference type="AlphaFoldDB" id="A0A2U1TE24"/>
<sequence>MPPQGQAPAPQGYPAPTAPYPGQQGYAGAPGYSGQPQYPSAPKPAAPPKPRTGLIGLILGIIGVLGGIIFGWTLPLSIAAIVLGIIARKKEVDTPGRSLAAIVTGVVGLLLSLGWLAYSVITIAAMTAA</sequence>
<evidence type="ECO:0000313" key="3">
    <source>
        <dbReference type="EMBL" id="PWC07033.1"/>
    </source>
</evidence>
<keyword evidence="2" id="KW-0812">Transmembrane</keyword>
<evidence type="ECO:0000256" key="2">
    <source>
        <dbReference type="SAM" id="Phobius"/>
    </source>
</evidence>
<protein>
    <recommendedName>
        <fullName evidence="5">DUF4190 domain-containing protein</fullName>
    </recommendedName>
</protein>
<evidence type="ECO:0000256" key="1">
    <source>
        <dbReference type="SAM" id="MobiDB-lite"/>
    </source>
</evidence>
<feature type="region of interest" description="Disordered" evidence="1">
    <location>
        <begin position="1"/>
        <end position="48"/>
    </location>
</feature>
<keyword evidence="4" id="KW-1185">Reference proteome</keyword>
<proteinExistence type="predicted"/>
<evidence type="ECO:0008006" key="5">
    <source>
        <dbReference type="Google" id="ProtNLM"/>
    </source>
</evidence>
<feature type="compositionally biased region" description="Pro residues" evidence="1">
    <location>
        <begin position="1"/>
        <end position="19"/>
    </location>
</feature>